<dbReference type="InterPro" id="IPR008988">
    <property type="entry name" value="Transcriptional_repressor_C"/>
</dbReference>
<dbReference type="SMART" id="SM00529">
    <property type="entry name" value="HTH_DTXR"/>
    <property type="match status" value="1"/>
</dbReference>
<evidence type="ECO:0000256" key="3">
    <source>
        <dbReference type="ARBA" id="ARBA00011738"/>
    </source>
</evidence>
<evidence type="ECO:0000256" key="12">
    <source>
        <dbReference type="ARBA" id="ARBA00023211"/>
    </source>
</evidence>
<evidence type="ECO:0000256" key="13">
    <source>
        <dbReference type="ARBA" id="ARBA00025185"/>
    </source>
</evidence>
<dbReference type="GO" id="GO:0003677">
    <property type="term" value="F:DNA binding"/>
    <property type="evidence" value="ECO:0007669"/>
    <property type="project" value="UniProtKB-KW"/>
</dbReference>
<dbReference type="InterPro" id="IPR022689">
    <property type="entry name" value="Iron_dep_repressor"/>
</dbReference>
<dbReference type="InterPro" id="IPR036390">
    <property type="entry name" value="WH_DNA-bd_sf"/>
</dbReference>
<dbReference type="SUPFAM" id="SSF46785">
    <property type="entry name" value="Winged helix' DNA-binding domain"/>
    <property type="match status" value="1"/>
</dbReference>
<dbReference type="InterPro" id="IPR036388">
    <property type="entry name" value="WH-like_DNA-bd_sf"/>
</dbReference>
<dbReference type="PANTHER" id="PTHR33238:SF11">
    <property type="entry name" value="TRANSCRIPTIONAL REGULATOR MNTR"/>
    <property type="match status" value="1"/>
</dbReference>
<dbReference type="Gene3D" id="2.30.30.90">
    <property type="match status" value="1"/>
</dbReference>
<dbReference type="InterPro" id="IPR050536">
    <property type="entry name" value="DtxR_MntR_Metal-Reg"/>
</dbReference>
<feature type="domain" description="HTH dtxR-type" evidence="15">
    <location>
        <begin position="1"/>
        <end position="68"/>
    </location>
</feature>
<dbReference type="GO" id="GO:0046914">
    <property type="term" value="F:transition metal ion binding"/>
    <property type="evidence" value="ECO:0007669"/>
    <property type="project" value="InterPro"/>
</dbReference>
<keyword evidence="17" id="KW-1185">Reference proteome</keyword>
<evidence type="ECO:0000259" key="15">
    <source>
        <dbReference type="PROSITE" id="PS50944"/>
    </source>
</evidence>
<proteinExistence type="inferred from homology"/>
<dbReference type="InterPro" id="IPR001367">
    <property type="entry name" value="Fe_dep_repressor"/>
</dbReference>
<comment type="subunit">
    <text evidence="3">Homodimer.</text>
</comment>
<gene>
    <name evidence="16" type="primary">troR</name>
    <name evidence="16" type="ordered locus">SGRA_2884</name>
</gene>
<accession>H6LAL9</accession>
<evidence type="ECO:0000256" key="11">
    <source>
        <dbReference type="ARBA" id="ARBA00023163"/>
    </source>
</evidence>
<keyword evidence="6" id="KW-0678">Repressor</keyword>
<dbReference type="HOGENOM" id="CLU_069532_0_2_10"/>
<evidence type="ECO:0000313" key="17">
    <source>
        <dbReference type="Proteomes" id="UP000007519"/>
    </source>
</evidence>
<dbReference type="GO" id="GO:0005737">
    <property type="term" value="C:cytoplasm"/>
    <property type="evidence" value="ECO:0007669"/>
    <property type="project" value="UniProtKB-SubCell"/>
</dbReference>
<comment type="subcellular location">
    <subcellularLocation>
        <location evidence="1">Cytoplasm</location>
    </subcellularLocation>
</comment>
<dbReference type="GO" id="GO:0045892">
    <property type="term" value="P:negative regulation of DNA-templated transcription"/>
    <property type="evidence" value="ECO:0007669"/>
    <property type="project" value="TreeGrafter"/>
</dbReference>
<comment type="function">
    <text evidence="13">In the presence of manganese, represses expression of mntH and mntS. Up-regulates expression of mntP.</text>
</comment>
<reference evidence="16 17" key="1">
    <citation type="journal article" date="2012" name="Stand. Genomic Sci.">
        <title>Complete genome sequencing and analysis of Saprospira grandis str. Lewin, a predatory marine bacterium.</title>
        <authorList>
            <person name="Saw J.H."/>
            <person name="Yuryev A."/>
            <person name="Kanbe M."/>
            <person name="Hou S."/>
            <person name="Young A.G."/>
            <person name="Aizawa S."/>
            <person name="Alam M."/>
        </authorList>
    </citation>
    <scope>NUCLEOTIDE SEQUENCE [LARGE SCALE GENOMIC DNA]</scope>
    <source>
        <strain evidence="16 17">Lewin</strain>
    </source>
</reference>
<dbReference type="InterPro" id="IPR007167">
    <property type="entry name" value="Fe-transptr_FeoA-like"/>
</dbReference>
<name>H6LAL9_SAPGL</name>
<dbReference type="GO" id="GO:0003700">
    <property type="term" value="F:DNA-binding transcription factor activity"/>
    <property type="evidence" value="ECO:0007669"/>
    <property type="project" value="InterPro"/>
</dbReference>
<dbReference type="RefSeq" id="WP_015693215.1">
    <property type="nucleotide sequence ID" value="NC_016940.1"/>
</dbReference>
<keyword evidence="9" id="KW-0238">DNA-binding</keyword>
<evidence type="ECO:0000256" key="1">
    <source>
        <dbReference type="ARBA" id="ARBA00004496"/>
    </source>
</evidence>
<evidence type="ECO:0000256" key="14">
    <source>
        <dbReference type="ARBA" id="ARBA00032593"/>
    </source>
</evidence>
<dbReference type="Pfam" id="PF02742">
    <property type="entry name" value="Fe_dep_repr_C"/>
    <property type="match status" value="1"/>
</dbReference>
<evidence type="ECO:0000256" key="7">
    <source>
        <dbReference type="ARBA" id="ARBA00023004"/>
    </source>
</evidence>
<evidence type="ECO:0000256" key="8">
    <source>
        <dbReference type="ARBA" id="ARBA00023015"/>
    </source>
</evidence>
<keyword evidence="8" id="KW-0805">Transcription regulation</keyword>
<dbReference type="SUPFAM" id="SSF50037">
    <property type="entry name" value="C-terminal domain of transcriptional repressors"/>
    <property type="match status" value="1"/>
</dbReference>
<dbReference type="OrthoDB" id="9791355at2"/>
<protein>
    <recommendedName>
        <fullName evidence="4">Transcriptional regulator MntR</fullName>
    </recommendedName>
    <alternativeName>
        <fullName evidence="14">Manganese transport regulator</fullName>
    </alternativeName>
</protein>
<dbReference type="eggNOG" id="COG1918">
    <property type="taxonomic scope" value="Bacteria"/>
</dbReference>
<dbReference type="GO" id="GO:0046983">
    <property type="term" value="F:protein dimerization activity"/>
    <property type="evidence" value="ECO:0007669"/>
    <property type="project" value="InterPro"/>
</dbReference>
<dbReference type="InterPro" id="IPR022687">
    <property type="entry name" value="HTH_DTXR"/>
</dbReference>
<dbReference type="EMBL" id="CP002831">
    <property type="protein sequence ID" value="AFC25612.1"/>
    <property type="molecule type" value="Genomic_DNA"/>
</dbReference>
<dbReference type="PROSITE" id="PS50944">
    <property type="entry name" value="HTH_DTXR"/>
    <property type="match status" value="1"/>
</dbReference>
<sequence length="223" mass="25378">MNELDLSITEENYLKAIYKLADLAPGPVSTNAIAQEVQISAASVSDMLRRLSEKELIVYEKYKGVRLNPQGKQQALALIRKHRLWETFLVEKLDFSWDEVHPLAEQLEHIRSIELVDRLDAFLGYPKVDPHGDPIPDAEGNFHVLEHIILAELKEGQCARIVGVKEDDADFLRYLEELGLQLGVELQLIKHFSFDGSLLVQKKDGTQLQLSKKLGQHLFVRLC</sequence>
<dbReference type="Gene3D" id="1.10.10.10">
    <property type="entry name" value="Winged helix-like DNA-binding domain superfamily/Winged helix DNA-binding domain"/>
    <property type="match status" value="1"/>
</dbReference>
<evidence type="ECO:0000256" key="4">
    <source>
        <dbReference type="ARBA" id="ARBA00022386"/>
    </source>
</evidence>
<keyword evidence="5" id="KW-0963">Cytoplasm</keyword>
<comment type="similarity">
    <text evidence="2">Belongs to the DtxR/MntR family.</text>
</comment>
<dbReference type="SMART" id="SM00899">
    <property type="entry name" value="FeoA"/>
    <property type="match status" value="1"/>
</dbReference>
<dbReference type="eggNOG" id="COG1321">
    <property type="taxonomic scope" value="Bacteria"/>
</dbReference>
<dbReference type="InterPro" id="IPR036421">
    <property type="entry name" value="Fe_dep_repressor_sf"/>
</dbReference>
<dbReference type="Pfam" id="PF04023">
    <property type="entry name" value="FeoA"/>
    <property type="match status" value="1"/>
</dbReference>
<dbReference type="KEGG" id="sgn:SGRA_2884"/>
<evidence type="ECO:0000256" key="5">
    <source>
        <dbReference type="ARBA" id="ARBA00022490"/>
    </source>
</evidence>
<evidence type="ECO:0000313" key="16">
    <source>
        <dbReference type="EMBL" id="AFC25612.1"/>
    </source>
</evidence>
<evidence type="ECO:0000256" key="9">
    <source>
        <dbReference type="ARBA" id="ARBA00023125"/>
    </source>
</evidence>
<dbReference type="Proteomes" id="UP000007519">
    <property type="component" value="Chromosome"/>
</dbReference>
<keyword evidence="11" id="KW-0804">Transcription</keyword>
<dbReference type="SUPFAM" id="SSF47979">
    <property type="entry name" value="Iron-dependent repressor protein, dimerization domain"/>
    <property type="match status" value="1"/>
</dbReference>
<dbReference type="STRING" id="984262.SGRA_2884"/>
<dbReference type="InterPro" id="IPR038157">
    <property type="entry name" value="FeoA_core_dom"/>
</dbReference>
<evidence type="ECO:0000256" key="2">
    <source>
        <dbReference type="ARBA" id="ARBA00007871"/>
    </source>
</evidence>
<dbReference type="Pfam" id="PF01325">
    <property type="entry name" value="Fe_dep_repress"/>
    <property type="match status" value="1"/>
</dbReference>
<dbReference type="PANTHER" id="PTHR33238">
    <property type="entry name" value="IRON (METAL) DEPENDENT REPRESSOR, DTXR FAMILY"/>
    <property type="match status" value="1"/>
</dbReference>
<keyword evidence="10" id="KW-0010">Activator</keyword>
<evidence type="ECO:0000256" key="6">
    <source>
        <dbReference type="ARBA" id="ARBA00022491"/>
    </source>
</evidence>
<keyword evidence="7" id="KW-0408">Iron</keyword>
<evidence type="ECO:0000256" key="10">
    <source>
        <dbReference type="ARBA" id="ARBA00023159"/>
    </source>
</evidence>
<organism evidence="16 17">
    <name type="scientific">Saprospira grandis (strain Lewin)</name>
    <dbReference type="NCBI Taxonomy" id="984262"/>
    <lineage>
        <taxon>Bacteria</taxon>
        <taxon>Pseudomonadati</taxon>
        <taxon>Bacteroidota</taxon>
        <taxon>Saprospiria</taxon>
        <taxon>Saprospirales</taxon>
        <taxon>Saprospiraceae</taxon>
        <taxon>Saprospira</taxon>
    </lineage>
</organism>
<keyword evidence="12" id="KW-0464">Manganese</keyword>
<dbReference type="Gene3D" id="1.10.60.10">
    <property type="entry name" value="Iron dependent repressor, metal binding and dimerisation domain"/>
    <property type="match status" value="1"/>
</dbReference>
<dbReference type="AlphaFoldDB" id="H6LAL9"/>